<dbReference type="Proteomes" id="UP001321543">
    <property type="component" value="Chromosome"/>
</dbReference>
<dbReference type="RefSeq" id="WP_350226441.1">
    <property type="nucleotide sequence ID" value="NZ_AP027728.1"/>
</dbReference>
<reference evidence="2" key="1">
    <citation type="journal article" date="2019" name="Int. J. Syst. Evol. Microbiol.">
        <title>The Global Catalogue of Microorganisms (GCM) 10K type strain sequencing project: providing services to taxonomists for standard genome sequencing and annotation.</title>
        <authorList>
            <consortium name="The Broad Institute Genomics Platform"/>
            <consortium name="The Broad Institute Genome Sequencing Center for Infectious Disease"/>
            <person name="Wu L."/>
            <person name="Ma J."/>
        </authorList>
    </citation>
    <scope>NUCLEOTIDE SEQUENCE [LARGE SCALE GENOMIC DNA]</scope>
    <source>
        <strain evidence="2">NBRC 106310</strain>
    </source>
</reference>
<dbReference type="Gene3D" id="3.40.50.2000">
    <property type="entry name" value="Glycogen Phosphorylase B"/>
    <property type="match status" value="2"/>
</dbReference>
<gene>
    <name evidence="1" type="ORF">GCM10025863_18390</name>
</gene>
<sequence length="361" mass="39895">MSSFDRPELRFFTVVRLHTDSEGRLRAKTPLMAEEEWEPFRESFSRVVLYARISSKSVSDDGYLVGAQADDVIPLPYYDGPIGFLFRSRAIGKFLASHIRDPAVVYGLWAPSSISAMVSKRVKTIGARLIVRLIGDPTSVATSIAPFGLRSILAKKARRATRNVVRSADAVVYVTLRTLQREYPAAADALTLARTNLRLASSTVEAAPKAYQQNSATSPVTLIAVGSQQQSYKGHDVLIAAVAELRARGRDVRLTLVGDGRVHDDLELQAERLGLDDVKFLRQVGTSDDVIAEVRRHDIFVMPSRTEGMPKALLEAMLAGVFSLGSNVGGFQKCWIPSVSSNPTRRPRWSKGWNTFWSARF</sequence>
<organism evidence="1 2">
    <name type="scientific">Microbacterium suwonense</name>
    <dbReference type="NCBI Taxonomy" id="683047"/>
    <lineage>
        <taxon>Bacteria</taxon>
        <taxon>Bacillati</taxon>
        <taxon>Actinomycetota</taxon>
        <taxon>Actinomycetes</taxon>
        <taxon>Micrococcales</taxon>
        <taxon>Microbacteriaceae</taxon>
        <taxon>Microbacterium</taxon>
    </lineage>
</organism>
<evidence type="ECO:0000313" key="1">
    <source>
        <dbReference type="EMBL" id="BDZ39225.1"/>
    </source>
</evidence>
<dbReference type="SUPFAM" id="SSF53756">
    <property type="entry name" value="UDP-Glycosyltransferase/glycogen phosphorylase"/>
    <property type="match status" value="1"/>
</dbReference>
<dbReference type="PANTHER" id="PTHR12526">
    <property type="entry name" value="GLYCOSYLTRANSFERASE"/>
    <property type="match status" value="1"/>
</dbReference>
<dbReference type="EMBL" id="AP027728">
    <property type="protein sequence ID" value="BDZ39225.1"/>
    <property type="molecule type" value="Genomic_DNA"/>
</dbReference>
<protein>
    <recommendedName>
        <fullName evidence="3">Glycosyl transferase family 1 domain-containing protein</fullName>
    </recommendedName>
</protein>
<evidence type="ECO:0000313" key="2">
    <source>
        <dbReference type="Proteomes" id="UP001321543"/>
    </source>
</evidence>
<proteinExistence type="predicted"/>
<accession>A0ABM8FUI6</accession>
<name>A0ABM8FUI6_9MICO</name>
<dbReference type="Pfam" id="PF13692">
    <property type="entry name" value="Glyco_trans_1_4"/>
    <property type="match status" value="1"/>
</dbReference>
<evidence type="ECO:0008006" key="3">
    <source>
        <dbReference type="Google" id="ProtNLM"/>
    </source>
</evidence>
<keyword evidence="2" id="KW-1185">Reference proteome</keyword>